<sequence>MSAYKLIYFESRGVAELARLVFKQAGQKFEDVRVPQDQWPNVKEGLMGSDEEEGLVIDELLEMFSEMMNKHIVKIYMDQDDTKKMELLKAFKEDSLPVYMNLIEKRLEENRKKNGEDGFYVGSSVTLGDLTIYNYMFAICTFMGNFGLDPLEGRVAISGLVTKVEQPPNIAKWIKERPVTDH</sequence>
<gene>
    <name evidence="3" type="ORF">MAR_011262</name>
</gene>
<dbReference type="PANTHER" id="PTHR11571">
    <property type="entry name" value="GLUTATHIONE S-TRANSFERASE"/>
    <property type="match status" value="1"/>
</dbReference>
<dbReference type="InterPro" id="IPR004046">
    <property type="entry name" value="GST_C"/>
</dbReference>
<reference evidence="3" key="1">
    <citation type="submission" date="2022-11" db="EMBL/GenBank/DDBJ databases">
        <title>Centuries of genome instability and evolution in soft-shell clam transmissible cancer (bioRxiv).</title>
        <authorList>
            <person name="Hart S.F.M."/>
            <person name="Yonemitsu M.A."/>
            <person name="Giersch R.M."/>
            <person name="Beal B.F."/>
            <person name="Arriagada G."/>
            <person name="Davis B.W."/>
            <person name="Ostrander E.A."/>
            <person name="Goff S.P."/>
            <person name="Metzger M.J."/>
        </authorList>
    </citation>
    <scope>NUCLEOTIDE SEQUENCE</scope>
    <source>
        <strain evidence="3">MELC-2E11</strain>
        <tissue evidence="3">Siphon/mantle</tissue>
    </source>
</reference>
<evidence type="ECO:0000259" key="1">
    <source>
        <dbReference type="PROSITE" id="PS50404"/>
    </source>
</evidence>
<organism evidence="3 4">
    <name type="scientific">Mya arenaria</name>
    <name type="common">Soft-shell clam</name>
    <dbReference type="NCBI Taxonomy" id="6604"/>
    <lineage>
        <taxon>Eukaryota</taxon>
        <taxon>Metazoa</taxon>
        <taxon>Spiralia</taxon>
        <taxon>Lophotrochozoa</taxon>
        <taxon>Mollusca</taxon>
        <taxon>Bivalvia</taxon>
        <taxon>Autobranchia</taxon>
        <taxon>Heteroconchia</taxon>
        <taxon>Euheterodonta</taxon>
        <taxon>Imparidentia</taxon>
        <taxon>Neoheterodontei</taxon>
        <taxon>Myida</taxon>
        <taxon>Myoidea</taxon>
        <taxon>Myidae</taxon>
        <taxon>Mya</taxon>
    </lineage>
</organism>
<evidence type="ECO:0000313" key="4">
    <source>
        <dbReference type="Proteomes" id="UP001164746"/>
    </source>
</evidence>
<dbReference type="EMBL" id="CP111025">
    <property type="protein sequence ID" value="WAR25558.1"/>
    <property type="molecule type" value="Genomic_DNA"/>
</dbReference>
<dbReference type="PROSITE" id="PS50404">
    <property type="entry name" value="GST_NTER"/>
    <property type="match status" value="1"/>
</dbReference>
<dbReference type="PANTHER" id="PTHR11571:SF150">
    <property type="entry name" value="GLUTATHIONE S-TRANSFERASE"/>
    <property type="match status" value="1"/>
</dbReference>
<dbReference type="Gene3D" id="1.20.1050.10">
    <property type="match status" value="1"/>
</dbReference>
<dbReference type="PROSITE" id="PS50405">
    <property type="entry name" value="GST_CTER"/>
    <property type="match status" value="1"/>
</dbReference>
<evidence type="ECO:0000313" key="3">
    <source>
        <dbReference type="EMBL" id="WAR25558.1"/>
    </source>
</evidence>
<keyword evidence="4" id="KW-1185">Reference proteome</keyword>
<dbReference type="CDD" id="cd03192">
    <property type="entry name" value="GST_C_Sigma_like"/>
    <property type="match status" value="1"/>
</dbReference>
<evidence type="ECO:0000259" key="2">
    <source>
        <dbReference type="PROSITE" id="PS50405"/>
    </source>
</evidence>
<feature type="domain" description="GST N-terminal" evidence="1">
    <location>
        <begin position="2"/>
        <end position="80"/>
    </location>
</feature>
<dbReference type="InterPro" id="IPR004045">
    <property type="entry name" value="Glutathione_S-Trfase_N"/>
</dbReference>
<dbReference type="SUPFAM" id="SSF47616">
    <property type="entry name" value="GST C-terminal domain-like"/>
    <property type="match status" value="1"/>
</dbReference>
<dbReference type="Pfam" id="PF14497">
    <property type="entry name" value="GST_C_3"/>
    <property type="match status" value="1"/>
</dbReference>
<dbReference type="Gene3D" id="1.20.1050.130">
    <property type="match status" value="1"/>
</dbReference>
<dbReference type="Proteomes" id="UP001164746">
    <property type="component" value="Chromosome 14"/>
</dbReference>
<dbReference type="SUPFAM" id="SSF52833">
    <property type="entry name" value="Thioredoxin-like"/>
    <property type="match status" value="1"/>
</dbReference>
<dbReference type="InterPro" id="IPR010987">
    <property type="entry name" value="Glutathione-S-Trfase_C-like"/>
</dbReference>
<accession>A0ABY7FTL5</accession>
<protein>
    <submittedName>
        <fullName evidence="3">GST1-like protein</fullName>
    </submittedName>
</protein>
<proteinExistence type="predicted"/>
<dbReference type="InterPro" id="IPR036282">
    <property type="entry name" value="Glutathione-S-Trfase_C_sf"/>
</dbReference>
<dbReference type="InterPro" id="IPR050213">
    <property type="entry name" value="GST_superfamily"/>
</dbReference>
<feature type="domain" description="GST C-terminal" evidence="2">
    <location>
        <begin position="50"/>
        <end position="182"/>
    </location>
</feature>
<name>A0ABY7FTL5_MYAAR</name>
<dbReference type="InterPro" id="IPR036249">
    <property type="entry name" value="Thioredoxin-like_sf"/>
</dbReference>